<dbReference type="SUPFAM" id="SSF55103">
    <property type="entry name" value="FAD-linked oxidases, C-terminal domain"/>
    <property type="match status" value="1"/>
</dbReference>
<keyword evidence="6 9" id="KW-0560">Oxidoreductase</keyword>
<comment type="similarity">
    <text evidence="2">Belongs to the FAD-binding oxidoreductase/transferase type 4 family.</text>
</comment>
<dbReference type="InterPro" id="IPR016166">
    <property type="entry name" value="FAD-bd_PCMH"/>
</dbReference>
<accession>A0ABR9KBQ3</accession>
<protein>
    <recommendedName>
        <fullName evidence="7">D-lactate dehydrogenase (cytochrome)</fullName>
        <ecNumber evidence="7">1.1.2.4</ecNumber>
    </recommendedName>
</protein>
<evidence type="ECO:0000256" key="7">
    <source>
        <dbReference type="ARBA" id="ARBA00038897"/>
    </source>
</evidence>
<evidence type="ECO:0000256" key="2">
    <source>
        <dbReference type="ARBA" id="ARBA00008000"/>
    </source>
</evidence>
<dbReference type="Pfam" id="PF02913">
    <property type="entry name" value="FAD-oxidase_C"/>
    <property type="match status" value="1"/>
</dbReference>
<organism evidence="9 10">
    <name type="scientific">Nonomuraea africana</name>
    <dbReference type="NCBI Taxonomy" id="46171"/>
    <lineage>
        <taxon>Bacteria</taxon>
        <taxon>Bacillati</taxon>
        <taxon>Actinomycetota</taxon>
        <taxon>Actinomycetes</taxon>
        <taxon>Streptosporangiales</taxon>
        <taxon>Streptosporangiaceae</taxon>
        <taxon>Nonomuraea</taxon>
    </lineage>
</organism>
<keyword evidence="10" id="KW-1185">Reference proteome</keyword>
<evidence type="ECO:0000256" key="5">
    <source>
        <dbReference type="ARBA" id="ARBA00022946"/>
    </source>
</evidence>
<dbReference type="InterPro" id="IPR016164">
    <property type="entry name" value="FAD-linked_Oxase-like_C"/>
</dbReference>
<comment type="cofactor">
    <cofactor evidence="1">
        <name>FAD</name>
        <dbReference type="ChEBI" id="CHEBI:57692"/>
    </cofactor>
</comment>
<dbReference type="InterPro" id="IPR004113">
    <property type="entry name" value="FAD-bd_oxidored_4_C"/>
</dbReference>
<dbReference type="SUPFAM" id="SSF56176">
    <property type="entry name" value="FAD-binding/transporter-associated domain-like"/>
    <property type="match status" value="1"/>
</dbReference>
<dbReference type="InterPro" id="IPR016169">
    <property type="entry name" value="FAD-bd_PCMH_sub2"/>
</dbReference>
<dbReference type="Pfam" id="PF01565">
    <property type="entry name" value="FAD_binding_4"/>
    <property type="match status" value="1"/>
</dbReference>
<feature type="domain" description="FAD-binding PCMH-type" evidence="8">
    <location>
        <begin position="45"/>
        <end position="228"/>
    </location>
</feature>
<dbReference type="InterPro" id="IPR006094">
    <property type="entry name" value="Oxid_FAD_bind_N"/>
</dbReference>
<dbReference type="PROSITE" id="PS51387">
    <property type="entry name" value="FAD_PCMH"/>
    <property type="match status" value="1"/>
</dbReference>
<keyword evidence="3" id="KW-0285">Flavoprotein</keyword>
<dbReference type="Proteomes" id="UP000661607">
    <property type="component" value="Unassembled WGS sequence"/>
</dbReference>
<evidence type="ECO:0000313" key="10">
    <source>
        <dbReference type="Proteomes" id="UP000661607"/>
    </source>
</evidence>
<evidence type="ECO:0000256" key="3">
    <source>
        <dbReference type="ARBA" id="ARBA00022630"/>
    </source>
</evidence>
<dbReference type="InterPro" id="IPR036318">
    <property type="entry name" value="FAD-bd_PCMH-like_sf"/>
</dbReference>
<keyword evidence="4" id="KW-0274">FAD</keyword>
<dbReference type="PANTHER" id="PTHR11748">
    <property type="entry name" value="D-LACTATE DEHYDROGENASE"/>
    <property type="match status" value="1"/>
</dbReference>
<dbReference type="Gene3D" id="3.30.465.10">
    <property type="match status" value="1"/>
</dbReference>
<dbReference type="EMBL" id="JADBEF010000001">
    <property type="protein sequence ID" value="MBE1559448.1"/>
    <property type="molecule type" value="Genomic_DNA"/>
</dbReference>
<evidence type="ECO:0000256" key="1">
    <source>
        <dbReference type="ARBA" id="ARBA00001974"/>
    </source>
</evidence>
<keyword evidence="5" id="KW-0809">Transit peptide</keyword>
<proteinExistence type="inferred from homology"/>
<evidence type="ECO:0000256" key="4">
    <source>
        <dbReference type="ARBA" id="ARBA00022827"/>
    </source>
</evidence>
<evidence type="ECO:0000256" key="6">
    <source>
        <dbReference type="ARBA" id="ARBA00023002"/>
    </source>
</evidence>
<dbReference type="RefSeq" id="WP_192774724.1">
    <property type="nucleotide sequence ID" value="NZ_BAAASY010000001.1"/>
</dbReference>
<evidence type="ECO:0000313" key="9">
    <source>
        <dbReference type="EMBL" id="MBE1559448.1"/>
    </source>
</evidence>
<dbReference type="InterPro" id="IPR016171">
    <property type="entry name" value="Vanillyl_alc_oxidase_C-sub2"/>
</dbReference>
<evidence type="ECO:0000259" key="8">
    <source>
        <dbReference type="PROSITE" id="PS51387"/>
    </source>
</evidence>
<dbReference type="GO" id="GO:0003973">
    <property type="term" value="F:(S)-2-hydroxy-acid oxidase activity"/>
    <property type="evidence" value="ECO:0007669"/>
    <property type="project" value="UniProtKB-EC"/>
</dbReference>
<name>A0ABR9KBQ3_9ACTN</name>
<gene>
    <name evidence="9" type="ORF">H4W81_002227</name>
</gene>
<sequence length="506" mass="55292">MTVTLGDPVVEELRGILGHDHVLTGKADRLNRTRVPAPFPVHRWAERMPDLVVLPSSTEEVAEVLRLAHAHRIPVVPRDGGTGLTDGAVPLRGGIVVDVKRINQIKEIDLENRTCTVGTGINALKLNEVLSRHGLLYPDDPASYPCSLVGGRIGTSGWSLIGSRYGHTRDLVLSFDHVLPTGRVIHVGDGIGRKITKSSSGYQLKHLFMGHQGTLGIATEATLKLFPKPEAEFSPFWAFDDYDTAYRTVGQLARAGVATFAGAVLFDEWKVAYLRRDDEAYIPQPASVKALVCAALYGYEDEVRAGGGRLMRIARSMGARYLGDEISQGDWAARHDRYATPLHGRTRSGQVVPMSWHCEDAAINYTNLPAVRLAWHEIADRLRRASDVFDDWGMFAYTNGATGADYLTEIDIGIWEQRLDDAAWAAWVAAKRDLAAVALAHGGSISACHGSCREGEVDLVPEELGGGFDVMLAIKRAIDPHNIMNPGKYLLDRAYSDAYPDPDGAP</sequence>
<comment type="caution">
    <text evidence="9">The sequence shown here is derived from an EMBL/GenBank/DDBJ whole genome shotgun (WGS) entry which is preliminary data.</text>
</comment>
<dbReference type="PANTHER" id="PTHR11748:SF111">
    <property type="entry name" value="D-LACTATE DEHYDROGENASE, MITOCHONDRIAL-RELATED"/>
    <property type="match status" value="1"/>
</dbReference>
<dbReference type="Gene3D" id="1.10.45.10">
    <property type="entry name" value="Vanillyl-alcohol Oxidase, Chain A, domain 4"/>
    <property type="match status" value="1"/>
</dbReference>
<dbReference type="EC" id="1.1.2.4" evidence="7"/>
<reference evidence="9 10" key="1">
    <citation type="submission" date="2020-10" db="EMBL/GenBank/DDBJ databases">
        <title>Sequencing the genomes of 1000 actinobacteria strains.</title>
        <authorList>
            <person name="Klenk H.-P."/>
        </authorList>
    </citation>
    <scope>NUCLEOTIDE SEQUENCE [LARGE SCALE GENOMIC DNA]</scope>
    <source>
        <strain evidence="9 10">DSM 43748</strain>
    </source>
</reference>